<evidence type="ECO:0000256" key="2">
    <source>
        <dbReference type="SAM" id="SignalP"/>
    </source>
</evidence>
<proteinExistence type="predicted"/>
<evidence type="ECO:0000313" key="4">
    <source>
        <dbReference type="Proteomes" id="UP001204615"/>
    </source>
</evidence>
<name>A0ABT1FEQ9_9GAMM</name>
<feature type="chain" id="PRO_5046662923" evidence="2">
    <location>
        <begin position="23"/>
        <end position="268"/>
    </location>
</feature>
<feature type="signal peptide" evidence="2">
    <location>
        <begin position="1"/>
        <end position="22"/>
    </location>
</feature>
<dbReference type="EMBL" id="JAMZEK010000004">
    <property type="protein sequence ID" value="MCP1375850.1"/>
    <property type="molecule type" value="Genomic_DNA"/>
</dbReference>
<gene>
    <name evidence="3" type="ORF">NC595_17510</name>
</gene>
<keyword evidence="1" id="KW-0472">Membrane</keyword>
<dbReference type="RefSeq" id="WP_253568611.1">
    <property type="nucleotide sequence ID" value="NZ_JAMZEK010000004.1"/>
</dbReference>
<feature type="transmembrane region" description="Helical" evidence="1">
    <location>
        <begin position="243"/>
        <end position="260"/>
    </location>
</feature>
<protein>
    <submittedName>
        <fullName evidence="3">Uncharacterized protein</fullName>
    </submittedName>
</protein>
<keyword evidence="1" id="KW-1133">Transmembrane helix</keyword>
<organism evidence="3 4">
    <name type="scientific">Dyella lutea</name>
    <dbReference type="NCBI Taxonomy" id="2950441"/>
    <lineage>
        <taxon>Bacteria</taxon>
        <taxon>Pseudomonadati</taxon>
        <taxon>Pseudomonadota</taxon>
        <taxon>Gammaproteobacteria</taxon>
        <taxon>Lysobacterales</taxon>
        <taxon>Rhodanobacteraceae</taxon>
        <taxon>Dyella</taxon>
    </lineage>
</organism>
<dbReference type="Proteomes" id="UP001204615">
    <property type="component" value="Unassembled WGS sequence"/>
</dbReference>
<reference evidence="3 4" key="1">
    <citation type="submission" date="2022-06" db="EMBL/GenBank/DDBJ databases">
        <title>Dyella sp. Sa strain:Sa Genome sequencing.</title>
        <authorList>
            <person name="Park S."/>
        </authorList>
    </citation>
    <scope>NUCLEOTIDE SEQUENCE [LARGE SCALE GENOMIC DNA]</scope>
    <source>
        <strain evidence="3 4">Sa</strain>
    </source>
</reference>
<accession>A0ABT1FEQ9</accession>
<keyword evidence="4" id="KW-1185">Reference proteome</keyword>
<sequence>MKAMIHGVWLMLAVLLPGPLHAATADAPAQVQVLDTWPQGDDVALGPSAHFYLRLAYRSDHPVGIWVQGYFRGKPAPVGTSPSIRYDGEGEALGWLFFLKPDAQVDEIRITAGDGSLDGTPVVATLPVHLYAGADAADDGAGTPAWVDELLARQRDAQRAAAARNAATPMGAGETVLFSGFMLLMFAIAIGGLALPAWACWRWRGGWRLAAAVPAALMVLVVGRIVTGVAADPTSHNLWPFELLQAGVPAMLAIGVMALLRRSRGTRG</sequence>
<keyword evidence="2" id="KW-0732">Signal</keyword>
<evidence type="ECO:0000256" key="1">
    <source>
        <dbReference type="SAM" id="Phobius"/>
    </source>
</evidence>
<feature type="transmembrane region" description="Helical" evidence="1">
    <location>
        <begin position="176"/>
        <end position="197"/>
    </location>
</feature>
<keyword evidence="1" id="KW-0812">Transmembrane</keyword>
<comment type="caution">
    <text evidence="3">The sequence shown here is derived from an EMBL/GenBank/DDBJ whole genome shotgun (WGS) entry which is preliminary data.</text>
</comment>
<evidence type="ECO:0000313" key="3">
    <source>
        <dbReference type="EMBL" id="MCP1375850.1"/>
    </source>
</evidence>
<feature type="transmembrane region" description="Helical" evidence="1">
    <location>
        <begin position="209"/>
        <end position="231"/>
    </location>
</feature>